<feature type="transmembrane region" description="Helical" evidence="1">
    <location>
        <begin position="28"/>
        <end position="53"/>
    </location>
</feature>
<keyword evidence="1" id="KW-0472">Membrane</keyword>
<feature type="transmembrane region" description="Helical" evidence="1">
    <location>
        <begin position="587"/>
        <end position="605"/>
    </location>
</feature>
<name>A0A5C6A7V1_9BACT</name>
<comment type="caution">
    <text evidence="2">The sequence shown here is derived from an EMBL/GenBank/DDBJ whole genome shotgun (WGS) entry which is preliminary data.</text>
</comment>
<dbReference type="OrthoDB" id="231083at2"/>
<dbReference type="PANTHER" id="PTHR43471:SF10">
    <property type="entry name" value="SLL1107 PROTEIN"/>
    <property type="match status" value="1"/>
</dbReference>
<organism evidence="2 3">
    <name type="scientific">Botrimarina colliarenosi</name>
    <dbReference type="NCBI Taxonomy" id="2528001"/>
    <lineage>
        <taxon>Bacteria</taxon>
        <taxon>Pseudomonadati</taxon>
        <taxon>Planctomycetota</taxon>
        <taxon>Planctomycetia</taxon>
        <taxon>Pirellulales</taxon>
        <taxon>Lacipirellulaceae</taxon>
        <taxon>Botrimarina</taxon>
    </lineage>
</organism>
<keyword evidence="1" id="KW-0812">Transmembrane</keyword>
<evidence type="ECO:0000256" key="1">
    <source>
        <dbReference type="SAM" id="Phobius"/>
    </source>
</evidence>
<accession>A0A5C6A7V1</accession>
<dbReference type="EMBL" id="SJPR01000004">
    <property type="protein sequence ID" value="TWT96014.1"/>
    <property type="molecule type" value="Genomic_DNA"/>
</dbReference>
<protein>
    <submittedName>
        <fullName evidence="2">ABC-2 family transporter protein</fullName>
    </submittedName>
</protein>
<dbReference type="AlphaFoldDB" id="A0A5C6A7V1"/>
<evidence type="ECO:0000313" key="3">
    <source>
        <dbReference type="Proteomes" id="UP000317421"/>
    </source>
</evidence>
<dbReference type="RefSeq" id="WP_146445808.1">
    <property type="nucleotide sequence ID" value="NZ_SJPR01000004.1"/>
</dbReference>
<feature type="transmembrane region" description="Helical" evidence="1">
    <location>
        <begin position="99"/>
        <end position="117"/>
    </location>
</feature>
<feature type="transmembrane region" description="Helical" evidence="1">
    <location>
        <begin position="452"/>
        <end position="474"/>
    </location>
</feature>
<feature type="transmembrane region" description="Helical" evidence="1">
    <location>
        <begin position="175"/>
        <end position="201"/>
    </location>
</feature>
<dbReference type="Proteomes" id="UP000317421">
    <property type="component" value="Unassembled WGS sequence"/>
</dbReference>
<dbReference type="PANTHER" id="PTHR43471">
    <property type="entry name" value="ABC TRANSPORTER PERMEASE"/>
    <property type="match status" value="1"/>
</dbReference>
<feature type="transmembrane region" description="Helical" evidence="1">
    <location>
        <begin position="129"/>
        <end position="154"/>
    </location>
</feature>
<gene>
    <name evidence="2" type="ORF">Pla108_30940</name>
</gene>
<sequence>MVVENEVLPYLQWLWRGDGASFVDGKGALVQFAIIALTIFVLGLVGGFLVALVRQGPVRAGEITYRTLVGGFGDLFRLSFRRIAALASLAIKESLRRRVWVALVVFAMILLFASWYLGVNNREPARLYLSFVTAATSYLMLLLSLVLAAFSLPTDIKNKTLYTVTTKPVRSGDIVLGRILGFTVLGTALLAIMAAASWFFVNGALAHTHTVDTRSLEAIRGADGETIGKEGETSRDAFHTHPFSVDAEGYGFTDQVSEHSHALTADGDAIVVGPAEGYLRARVPLRGKISFLNPQGVPVAKGISVGNEWSYRSFIQGSTQAAAVWTFDGVNESTLMEYEDGSKYLPVAAIVRVYRSYKGIIEQAIQGSIQLRNPETGVKSTLRVFPAKDFAIDSFEFANEQTDTDQNDITILDDLVTEDGRIEVIIQCLDRGQYFGFAQADCFIRLPEGSPLWNFVKGFLSIWMQMVIVIAVAVMMSTFLSGPIAMVTAITFIVLGFFRTFFLQIALGESYGGGPVESLVRLVTQMNVMSPFERTPSVDAMKAIDGVLKGAMRAVSNVLPDFSTYLDRVRYVAEGFSIPTDAVLHDLTVSLAYVVGMAIVGYFCLRTREVAKS</sequence>
<keyword evidence="3" id="KW-1185">Reference proteome</keyword>
<proteinExistence type="predicted"/>
<evidence type="ECO:0000313" key="2">
    <source>
        <dbReference type="EMBL" id="TWT96014.1"/>
    </source>
</evidence>
<keyword evidence="1" id="KW-1133">Transmembrane helix</keyword>
<feature type="transmembrane region" description="Helical" evidence="1">
    <location>
        <begin position="486"/>
        <end position="507"/>
    </location>
</feature>
<reference evidence="2 3" key="1">
    <citation type="submission" date="2019-02" db="EMBL/GenBank/DDBJ databases">
        <title>Deep-cultivation of Planctomycetes and their phenomic and genomic characterization uncovers novel biology.</title>
        <authorList>
            <person name="Wiegand S."/>
            <person name="Jogler M."/>
            <person name="Boedeker C."/>
            <person name="Pinto D."/>
            <person name="Vollmers J."/>
            <person name="Rivas-Marin E."/>
            <person name="Kohn T."/>
            <person name="Peeters S.H."/>
            <person name="Heuer A."/>
            <person name="Rast P."/>
            <person name="Oberbeckmann S."/>
            <person name="Bunk B."/>
            <person name="Jeske O."/>
            <person name="Meyerdierks A."/>
            <person name="Storesund J.E."/>
            <person name="Kallscheuer N."/>
            <person name="Luecker S."/>
            <person name="Lage O.M."/>
            <person name="Pohl T."/>
            <person name="Merkel B.J."/>
            <person name="Hornburger P."/>
            <person name="Mueller R.-W."/>
            <person name="Bruemmer F."/>
            <person name="Labrenz M."/>
            <person name="Spormann A.M."/>
            <person name="Op Den Camp H."/>
            <person name="Overmann J."/>
            <person name="Amann R."/>
            <person name="Jetten M.S.M."/>
            <person name="Mascher T."/>
            <person name="Medema M.H."/>
            <person name="Devos D.P."/>
            <person name="Kaster A.-K."/>
            <person name="Ovreas L."/>
            <person name="Rohde M."/>
            <person name="Galperin M.Y."/>
            <person name="Jogler C."/>
        </authorList>
    </citation>
    <scope>NUCLEOTIDE SEQUENCE [LARGE SCALE GENOMIC DNA]</scope>
    <source>
        <strain evidence="2 3">Pla108</strain>
    </source>
</reference>